<reference evidence="2" key="3">
    <citation type="journal article" date="2019" name="BMC Res. Notes">
        <title>Complete genome sequence of the Sulfodiicoccus acidiphilus strain HS-1T, the first crenarchaeon that lacks polB3, isolated from an acidic hot spring in Ohwaku-dani, Hakone, Japan.</title>
        <authorList>
            <person name="Sakai H.D."/>
            <person name="Kurosawa N."/>
        </authorList>
    </citation>
    <scope>NUCLEOTIDE SEQUENCE</scope>
    <source>
        <strain evidence="2">HS-1</strain>
    </source>
</reference>
<keyword evidence="1" id="KW-1133">Transmembrane helix</keyword>
<keyword evidence="1" id="KW-0812">Transmembrane</keyword>
<accession>A0A348B558</accession>
<evidence type="ECO:0000313" key="2">
    <source>
        <dbReference type="EMBL" id="BBD73310.1"/>
    </source>
</evidence>
<name>A0A348B558_9CREN</name>
<evidence type="ECO:0000313" key="3">
    <source>
        <dbReference type="EMBL" id="GGT89206.1"/>
    </source>
</evidence>
<reference evidence="3" key="4">
    <citation type="submission" date="2020-09" db="EMBL/GenBank/DDBJ databases">
        <authorList>
            <person name="Sun Q."/>
            <person name="Ohkuma M."/>
        </authorList>
    </citation>
    <scope>NUCLEOTIDE SEQUENCE</scope>
    <source>
        <strain evidence="3">JCM 31740</strain>
    </source>
</reference>
<dbReference type="Proteomes" id="UP000616143">
    <property type="component" value="Unassembled WGS sequence"/>
</dbReference>
<keyword evidence="1" id="KW-0472">Membrane</keyword>
<protein>
    <submittedName>
        <fullName evidence="2">Uncharacterized protein</fullName>
    </submittedName>
</protein>
<dbReference type="RefSeq" id="WP_158613763.1">
    <property type="nucleotide sequence ID" value="NZ_AP018553.1"/>
</dbReference>
<dbReference type="AlphaFoldDB" id="A0A348B558"/>
<gene>
    <name evidence="3" type="ORF">GCM10007116_03800</name>
    <name evidence="2" type="ORF">HS1genome_1699</name>
</gene>
<feature type="transmembrane region" description="Helical" evidence="1">
    <location>
        <begin position="7"/>
        <end position="26"/>
    </location>
</feature>
<organism evidence="2 4">
    <name type="scientific">Sulfodiicoccus acidiphilus</name>
    <dbReference type="NCBI Taxonomy" id="1670455"/>
    <lineage>
        <taxon>Archaea</taxon>
        <taxon>Thermoproteota</taxon>
        <taxon>Thermoprotei</taxon>
        <taxon>Sulfolobales</taxon>
        <taxon>Sulfolobaceae</taxon>
        <taxon>Sulfodiicoccus</taxon>
    </lineage>
</organism>
<evidence type="ECO:0000313" key="4">
    <source>
        <dbReference type="Proteomes" id="UP000276741"/>
    </source>
</evidence>
<reference evidence="4" key="2">
    <citation type="submission" date="2018-04" db="EMBL/GenBank/DDBJ databases">
        <title>Complete genome sequence of Sulfodiicoccus acidiphilus strain HS-1.</title>
        <authorList>
            <person name="Sakai H.D."/>
            <person name="Kurosawa N."/>
        </authorList>
    </citation>
    <scope>NUCLEOTIDE SEQUENCE [LARGE SCALE GENOMIC DNA]</scope>
    <source>
        <strain evidence="4">HS-1</strain>
    </source>
</reference>
<reference evidence="3" key="1">
    <citation type="journal article" date="2014" name="Int. J. Syst. Evol. Microbiol.">
        <title>Complete genome sequence of Corynebacterium casei LMG S-19264T (=DSM 44701T), isolated from a smear-ripened cheese.</title>
        <authorList>
            <consortium name="US DOE Joint Genome Institute (JGI-PGF)"/>
            <person name="Walter F."/>
            <person name="Albersmeier A."/>
            <person name="Kalinowski J."/>
            <person name="Ruckert C."/>
        </authorList>
    </citation>
    <scope>NUCLEOTIDE SEQUENCE</scope>
    <source>
        <strain evidence="3">JCM 31740</strain>
    </source>
</reference>
<dbReference type="EMBL" id="BMQS01000003">
    <property type="protein sequence ID" value="GGT89206.1"/>
    <property type="molecule type" value="Genomic_DNA"/>
</dbReference>
<dbReference type="EMBL" id="AP018553">
    <property type="protein sequence ID" value="BBD73310.1"/>
    <property type="molecule type" value="Genomic_DNA"/>
</dbReference>
<evidence type="ECO:0000256" key="1">
    <source>
        <dbReference type="SAM" id="Phobius"/>
    </source>
</evidence>
<dbReference type="GeneID" id="43516664"/>
<sequence length="79" mass="9178">MSERRTDFLVATLVVWLSVLVVSVFMVVFTGVPGVVFAFVVILVALGVWRRTRWRDDEVAQRLESIERKLDEIKKQLEE</sequence>
<keyword evidence="4" id="KW-1185">Reference proteome</keyword>
<proteinExistence type="predicted"/>
<dbReference type="Proteomes" id="UP000276741">
    <property type="component" value="Chromosome"/>
</dbReference>
<dbReference type="KEGG" id="sacd:HS1genome_1699"/>